<keyword evidence="5" id="KW-0808">Transferase</keyword>
<evidence type="ECO:0000313" key="5">
    <source>
        <dbReference type="EMBL" id="ELP89995.1"/>
    </source>
</evidence>
<dbReference type="InterPro" id="IPR020472">
    <property type="entry name" value="WD40_PAC1"/>
</dbReference>
<protein>
    <submittedName>
        <fullName evidence="5">Receptor for activated protein kinase C, putative</fullName>
    </submittedName>
</protein>
<dbReference type="InterPro" id="IPR015943">
    <property type="entry name" value="WD40/YVTN_repeat-like_dom_sf"/>
</dbReference>
<reference evidence="5 6" key="1">
    <citation type="submission" date="2012-10" db="EMBL/GenBank/DDBJ databases">
        <authorList>
            <person name="Zafar N."/>
            <person name="Inman J."/>
            <person name="Hall N."/>
            <person name="Lorenzi H."/>
            <person name="Caler E."/>
        </authorList>
    </citation>
    <scope>NUCLEOTIDE SEQUENCE [LARGE SCALE GENOMIC DNA]</scope>
    <source>
        <strain evidence="5 6">IP1</strain>
    </source>
</reference>
<proteinExistence type="inferred from homology"/>
<dbReference type="EMBL" id="KB206537">
    <property type="protein sequence ID" value="ELP89995.1"/>
    <property type="molecule type" value="Genomic_DNA"/>
</dbReference>
<evidence type="ECO:0000313" key="6">
    <source>
        <dbReference type="Proteomes" id="UP000014680"/>
    </source>
</evidence>
<dbReference type="CDD" id="cd00200">
    <property type="entry name" value="WD40"/>
    <property type="match status" value="1"/>
</dbReference>
<dbReference type="GO" id="GO:0043022">
    <property type="term" value="F:ribosome binding"/>
    <property type="evidence" value="ECO:0007669"/>
    <property type="project" value="InterPro"/>
</dbReference>
<name>A0A0A1U6Q1_ENTIV</name>
<feature type="repeat" description="WD" evidence="4">
    <location>
        <begin position="194"/>
        <end position="235"/>
    </location>
</feature>
<dbReference type="InterPro" id="IPR036322">
    <property type="entry name" value="WD40_repeat_dom_sf"/>
</dbReference>
<keyword evidence="6" id="KW-1185">Reference proteome</keyword>
<keyword evidence="2 4" id="KW-0853">WD repeat</keyword>
<comment type="similarity">
    <text evidence="1">Belongs to the WD repeat G protein beta family. Ribosomal protein RACK1 subfamily.</text>
</comment>
<dbReference type="InterPro" id="IPR001680">
    <property type="entry name" value="WD40_rpt"/>
</dbReference>
<dbReference type="InterPro" id="IPR045223">
    <property type="entry name" value="RACK1-like"/>
</dbReference>
<dbReference type="GO" id="GO:0045182">
    <property type="term" value="F:translation regulator activity"/>
    <property type="evidence" value="ECO:0007669"/>
    <property type="project" value="InterPro"/>
</dbReference>
<dbReference type="PANTHER" id="PTHR19868">
    <property type="entry name" value="RECEPTOR FOR ACTIVATED PROTEIN KINASE C RACK1"/>
    <property type="match status" value="1"/>
</dbReference>
<dbReference type="Gene3D" id="2.130.10.10">
    <property type="entry name" value="YVTN repeat-like/Quinoprotein amine dehydrogenase"/>
    <property type="match status" value="1"/>
</dbReference>
<dbReference type="Proteomes" id="UP000014680">
    <property type="component" value="Unassembled WGS sequence"/>
</dbReference>
<keyword evidence="3" id="KW-0677">Repeat</keyword>
<dbReference type="PROSITE" id="PS50294">
    <property type="entry name" value="WD_REPEATS_REGION"/>
    <property type="match status" value="4"/>
</dbReference>
<organism evidence="5 6">
    <name type="scientific">Entamoeba invadens IP1</name>
    <dbReference type="NCBI Taxonomy" id="370355"/>
    <lineage>
        <taxon>Eukaryota</taxon>
        <taxon>Amoebozoa</taxon>
        <taxon>Evosea</taxon>
        <taxon>Archamoebae</taxon>
        <taxon>Mastigamoebida</taxon>
        <taxon>Entamoebidae</taxon>
        <taxon>Entamoeba</taxon>
    </lineage>
</organism>
<dbReference type="Pfam" id="PF00400">
    <property type="entry name" value="WD40"/>
    <property type="match status" value="5"/>
</dbReference>
<dbReference type="KEGG" id="eiv:EIN_403090"/>
<evidence type="ECO:0000256" key="1">
    <source>
        <dbReference type="ARBA" id="ARBA00007253"/>
    </source>
</evidence>
<dbReference type="PRINTS" id="PR00320">
    <property type="entry name" value="GPROTEINBRPT"/>
</dbReference>
<dbReference type="AlphaFoldDB" id="A0A0A1U6Q1"/>
<keyword evidence="5" id="KW-0418">Kinase</keyword>
<evidence type="ECO:0000256" key="2">
    <source>
        <dbReference type="ARBA" id="ARBA00022574"/>
    </source>
</evidence>
<dbReference type="SUPFAM" id="SSF50978">
    <property type="entry name" value="WD40 repeat-like"/>
    <property type="match status" value="1"/>
</dbReference>
<dbReference type="FunFam" id="2.130.10.10:FF:000615">
    <property type="entry name" value="Receptor for activated C kinase 1"/>
    <property type="match status" value="1"/>
</dbReference>
<keyword evidence="5" id="KW-0675">Receptor</keyword>
<dbReference type="SMART" id="SM00320">
    <property type="entry name" value="WD40"/>
    <property type="match status" value="6"/>
</dbReference>
<dbReference type="GeneID" id="14889162"/>
<evidence type="ECO:0000256" key="3">
    <source>
        <dbReference type="ARBA" id="ARBA00022737"/>
    </source>
</evidence>
<dbReference type="OMA" id="AQVPYCV"/>
<feature type="repeat" description="WD" evidence="4">
    <location>
        <begin position="13"/>
        <end position="55"/>
    </location>
</feature>
<dbReference type="RefSeq" id="XP_004256766.1">
    <property type="nucleotide sequence ID" value="XM_004256718.1"/>
</dbReference>
<sequence>MSGSITIELKSTLKGHKGAVTALACSASKPDLLISGSRDKTLLTWKVETTSEAQPEAIFPVKSLHGHSHFVSDLVLSADAKFAISSSWDHTLRLWDLDKMESVRRFVGHEGDVLSVAFSQDNTKIISGSRDKTIRLWNTLGKCIAAVKNDCHTEWVSCVRFVPNSKGNKIVSGGWDKLVKTWTLDQTCKLESTITHHNGFINTIAFSPDGSIMATAGKDGVIGMWSLNNGTGLYEFLYDIQVGCIIYQLVFAENPEHYTLLAATEQGVAIVKDKDIIGFQKTSPVMSVTLSATRDTFFTGHANSEIKMWKISPKAN</sequence>
<gene>
    <name evidence="5" type="ORF">EIN_403090</name>
</gene>
<accession>A0A0A1U6Q1</accession>
<feature type="repeat" description="WD" evidence="4">
    <location>
        <begin position="64"/>
        <end position="105"/>
    </location>
</feature>
<dbReference type="PROSITE" id="PS00678">
    <property type="entry name" value="WD_REPEATS_1"/>
    <property type="match status" value="1"/>
</dbReference>
<dbReference type="GO" id="GO:0016301">
    <property type="term" value="F:kinase activity"/>
    <property type="evidence" value="ECO:0007669"/>
    <property type="project" value="UniProtKB-KW"/>
</dbReference>
<dbReference type="PROSITE" id="PS50082">
    <property type="entry name" value="WD_REPEATS_2"/>
    <property type="match status" value="5"/>
</dbReference>
<feature type="repeat" description="WD" evidence="4">
    <location>
        <begin position="106"/>
        <end position="138"/>
    </location>
</feature>
<dbReference type="OrthoDB" id="7875889at2759"/>
<dbReference type="VEuPathDB" id="AmoebaDB:EIN_403090"/>
<dbReference type="InterPro" id="IPR019775">
    <property type="entry name" value="WD40_repeat_CS"/>
</dbReference>
<feature type="repeat" description="WD" evidence="4">
    <location>
        <begin position="149"/>
        <end position="192"/>
    </location>
</feature>
<evidence type="ECO:0000256" key="4">
    <source>
        <dbReference type="PROSITE-ProRule" id="PRU00221"/>
    </source>
</evidence>